<dbReference type="Pfam" id="PF09917">
    <property type="entry name" value="DUF2147"/>
    <property type="match status" value="1"/>
</dbReference>
<dbReference type="OrthoDB" id="9811671at2"/>
<evidence type="ECO:0000313" key="4">
    <source>
        <dbReference type="Proteomes" id="UP000038011"/>
    </source>
</evidence>
<dbReference type="AlphaFoldDB" id="A0A0N0E8J3"/>
<name>A0A0N0E8J3_9HYPH</name>
<accession>A0A0N0E8J3</accession>
<dbReference type="InterPro" id="IPR019223">
    <property type="entry name" value="DUF2147"/>
</dbReference>
<sequence length="111" mass="11656">MKKTFFAALAATALMATPAIAADIEGNWRTASGETARISKCGGSFCIKLTTGKYKGKQIGKVSGTGPYTGTVTDPADDKTYSGKATVSGSSMKMRGCALKVFCKTQTWKKL</sequence>
<dbReference type="STRING" id="1514904.SU32_03285"/>
<comment type="caution">
    <text evidence="3">The sequence shown here is derived from an EMBL/GenBank/DDBJ whole genome shotgun (WGS) entry which is preliminary data.</text>
</comment>
<evidence type="ECO:0000259" key="2">
    <source>
        <dbReference type="Pfam" id="PF09917"/>
    </source>
</evidence>
<feature type="domain" description="DUF2147" evidence="2">
    <location>
        <begin position="63"/>
        <end position="110"/>
    </location>
</feature>
<dbReference type="RefSeq" id="WP_053997912.1">
    <property type="nucleotide sequence ID" value="NZ_JXMU01000003.1"/>
</dbReference>
<feature type="signal peptide" evidence="1">
    <location>
        <begin position="1"/>
        <end position="21"/>
    </location>
</feature>
<dbReference type="Proteomes" id="UP000038011">
    <property type="component" value="Unassembled WGS sequence"/>
</dbReference>
<feature type="chain" id="PRO_5005847219" description="DUF2147 domain-containing protein" evidence="1">
    <location>
        <begin position="22"/>
        <end position="111"/>
    </location>
</feature>
<organism evidence="3 4">
    <name type="scientific">Ahrensia marina</name>
    <dbReference type="NCBI Taxonomy" id="1514904"/>
    <lineage>
        <taxon>Bacteria</taxon>
        <taxon>Pseudomonadati</taxon>
        <taxon>Pseudomonadota</taxon>
        <taxon>Alphaproteobacteria</taxon>
        <taxon>Hyphomicrobiales</taxon>
        <taxon>Ahrensiaceae</taxon>
        <taxon>Ahrensia</taxon>
    </lineage>
</organism>
<dbReference type="PANTHER" id="PTHR36919">
    <property type="entry name" value="BLR1215 PROTEIN"/>
    <property type="match status" value="1"/>
</dbReference>
<keyword evidence="1" id="KW-0732">Signal</keyword>
<dbReference type="PATRIC" id="fig|1514904.3.peg.2364"/>
<evidence type="ECO:0000313" key="3">
    <source>
        <dbReference type="EMBL" id="KPB02302.1"/>
    </source>
</evidence>
<dbReference type="PANTHER" id="PTHR36919:SF3">
    <property type="entry name" value="BLL5882 PROTEIN"/>
    <property type="match status" value="1"/>
</dbReference>
<dbReference type="EMBL" id="JXMU01000003">
    <property type="protein sequence ID" value="KPB02302.1"/>
    <property type="molecule type" value="Genomic_DNA"/>
</dbReference>
<proteinExistence type="predicted"/>
<gene>
    <name evidence="3" type="ORF">SU32_03285</name>
</gene>
<dbReference type="Gene3D" id="2.40.128.520">
    <property type="match status" value="1"/>
</dbReference>
<reference evidence="3 4" key="1">
    <citation type="submission" date="2015-01" db="EMBL/GenBank/DDBJ databases">
        <title>Ahrensia donghaiensis sp. nov., a novel dimethylsulphoniopropionate-cleavage bacterium isolated from seawater and emended descriptions of the genus Ahrensia and Ahrensia kielensis.</title>
        <authorList>
            <person name="Liu J."/>
        </authorList>
    </citation>
    <scope>NUCLEOTIDE SEQUENCE [LARGE SCALE GENOMIC DNA]</scope>
    <source>
        <strain evidence="3 4">LZD062</strain>
    </source>
</reference>
<keyword evidence="4" id="KW-1185">Reference proteome</keyword>
<evidence type="ECO:0000256" key="1">
    <source>
        <dbReference type="SAM" id="SignalP"/>
    </source>
</evidence>
<protein>
    <recommendedName>
        <fullName evidence="2">DUF2147 domain-containing protein</fullName>
    </recommendedName>
</protein>